<dbReference type="PANTHER" id="PTHR33495:SF2">
    <property type="entry name" value="ANTI-SIGMA FACTOR ANTAGONIST TM_1081-RELATED"/>
    <property type="match status" value="1"/>
</dbReference>
<reference evidence="4 5" key="1">
    <citation type="journal article" date="2019" name="Int. J. Syst. Evol. Microbiol.">
        <title>The Global Catalogue of Microorganisms (GCM) 10K type strain sequencing project: providing services to taxonomists for standard genome sequencing and annotation.</title>
        <authorList>
            <consortium name="The Broad Institute Genomics Platform"/>
            <consortium name="The Broad Institute Genome Sequencing Center for Infectious Disease"/>
            <person name="Wu L."/>
            <person name="Ma J."/>
        </authorList>
    </citation>
    <scope>NUCLEOTIDE SEQUENCE [LARGE SCALE GENOMIC DNA]</scope>
    <source>
        <strain evidence="4 5">JCM 16014</strain>
    </source>
</reference>
<evidence type="ECO:0000259" key="3">
    <source>
        <dbReference type="PROSITE" id="PS50801"/>
    </source>
</evidence>
<dbReference type="PANTHER" id="PTHR33495">
    <property type="entry name" value="ANTI-SIGMA FACTOR ANTAGONIST TM_1081-RELATED-RELATED"/>
    <property type="match status" value="1"/>
</dbReference>
<proteinExistence type="inferred from homology"/>
<dbReference type="InterPro" id="IPR003658">
    <property type="entry name" value="Anti-sigma_ant"/>
</dbReference>
<dbReference type="NCBIfam" id="TIGR00377">
    <property type="entry name" value="ant_ant_sig"/>
    <property type="match status" value="1"/>
</dbReference>
<dbReference type="Proteomes" id="UP001500751">
    <property type="component" value="Unassembled WGS sequence"/>
</dbReference>
<evidence type="ECO:0000313" key="5">
    <source>
        <dbReference type="Proteomes" id="UP001500751"/>
    </source>
</evidence>
<organism evidence="4 5">
    <name type="scientific">Catenulispora yoronensis</name>
    <dbReference type="NCBI Taxonomy" id="450799"/>
    <lineage>
        <taxon>Bacteria</taxon>
        <taxon>Bacillati</taxon>
        <taxon>Actinomycetota</taxon>
        <taxon>Actinomycetes</taxon>
        <taxon>Catenulisporales</taxon>
        <taxon>Catenulisporaceae</taxon>
        <taxon>Catenulispora</taxon>
    </lineage>
</organism>
<dbReference type="Pfam" id="PF01740">
    <property type="entry name" value="STAS"/>
    <property type="match status" value="1"/>
</dbReference>
<evidence type="ECO:0000256" key="2">
    <source>
        <dbReference type="RuleBase" id="RU003749"/>
    </source>
</evidence>
<keyword evidence="5" id="KW-1185">Reference proteome</keyword>
<evidence type="ECO:0000256" key="1">
    <source>
        <dbReference type="ARBA" id="ARBA00009013"/>
    </source>
</evidence>
<protein>
    <recommendedName>
        <fullName evidence="2">Anti-sigma factor antagonist</fullName>
    </recommendedName>
</protein>
<dbReference type="InterPro" id="IPR036513">
    <property type="entry name" value="STAS_dom_sf"/>
</dbReference>
<dbReference type="EMBL" id="BAAAQN010000020">
    <property type="protein sequence ID" value="GAA2033939.1"/>
    <property type="molecule type" value="Genomic_DNA"/>
</dbReference>
<name>A0ABN2UIR7_9ACTN</name>
<feature type="domain" description="STAS" evidence="3">
    <location>
        <begin position="22"/>
        <end position="122"/>
    </location>
</feature>
<comment type="similarity">
    <text evidence="1 2">Belongs to the anti-sigma-factor antagonist family.</text>
</comment>
<dbReference type="Gene3D" id="3.30.750.24">
    <property type="entry name" value="STAS domain"/>
    <property type="match status" value="1"/>
</dbReference>
<dbReference type="InterPro" id="IPR002645">
    <property type="entry name" value="STAS_dom"/>
</dbReference>
<dbReference type="PROSITE" id="PS50801">
    <property type="entry name" value="STAS"/>
    <property type="match status" value="1"/>
</dbReference>
<sequence>MGPPAPRRHSRFFVDSHLTDTGVTVITTRGDLDLDGTRQLRQPLISATSAQQPLVVLDLAGLEFLDSSGISLLVHGVKRVRARGGALVLAAAPAKVARLFEVTGLTRVFEIFPTTEDANAQLSARAGLDSSECGARS</sequence>
<gene>
    <name evidence="4" type="ORF">GCM10009839_38060</name>
</gene>
<comment type="caution">
    <text evidence="4">The sequence shown here is derived from an EMBL/GenBank/DDBJ whole genome shotgun (WGS) entry which is preliminary data.</text>
</comment>
<accession>A0ABN2UIR7</accession>
<dbReference type="CDD" id="cd07043">
    <property type="entry name" value="STAS_anti-anti-sigma_factors"/>
    <property type="match status" value="1"/>
</dbReference>
<dbReference type="SUPFAM" id="SSF52091">
    <property type="entry name" value="SpoIIaa-like"/>
    <property type="match status" value="1"/>
</dbReference>
<evidence type="ECO:0000313" key="4">
    <source>
        <dbReference type="EMBL" id="GAA2033939.1"/>
    </source>
</evidence>